<evidence type="ECO:0000259" key="4">
    <source>
        <dbReference type="PROSITE" id="PS50043"/>
    </source>
</evidence>
<dbReference type="InterPro" id="IPR000792">
    <property type="entry name" value="Tscrpt_reg_LuxR_C"/>
</dbReference>
<keyword evidence="7" id="KW-1185">Reference proteome</keyword>
<dbReference type="InterPro" id="IPR058245">
    <property type="entry name" value="NreC/VraR/RcsB-like_REC"/>
</dbReference>
<dbReference type="InterPro" id="IPR011006">
    <property type="entry name" value="CheY-like_superfamily"/>
</dbReference>
<keyword evidence="1 3" id="KW-0597">Phosphoprotein</keyword>
<dbReference type="GO" id="GO:0003677">
    <property type="term" value="F:DNA binding"/>
    <property type="evidence" value="ECO:0007669"/>
    <property type="project" value="UniProtKB-KW"/>
</dbReference>
<dbReference type="CDD" id="cd17535">
    <property type="entry name" value="REC_NarL-like"/>
    <property type="match status" value="1"/>
</dbReference>
<dbReference type="Pfam" id="PF00196">
    <property type="entry name" value="GerE"/>
    <property type="match status" value="1"/>
</dbReference>
<evidence type="ECO:0000313" key="6">
    <source>
        <dbReference type="EMBL" id="AXB44429.1"/>
    </source>
</evidence>
<dbReference type="PRINTS" id="PR00038">
    <property type="entry name" value="HTHLUXR"/>
</dbReference>
<evidence type="ECO:0000259" key="5">
    <source>
        <dbReference type="PROSITE" id="PS50110"/>
    </source>
</evidence>
<dbReference type="SMART" id="SM00421">
    <property type="entry name" value="HTH_LUXR"/>
    <property type="match status" value="1"/>
</dbReference>
<sequence>MNISVLLCDDHVLFSDALASVLGHEFEVLGVIDEMAGIPAAIRRHRPDVCLLDRRFVDGDALDRLPEIRAARPATKVVVLTADQDDDGLHRALAGGAAGYVQKTCGVATLTAALRSVVAGEVVVHVASERSALRSRGSAEAARLAEHLTARERECLAMLVEGLSTSEMVARLGVATTTVRTHIQALLSKLGVHSRLEAASLAVRYSLLDEHHPRRRRRRNGELGAEAG</sequence>
<dbReference type="PROSITE" id="PS50043">
    <property type="entry name" value="HTH_LUXR_2"/>
    <property type="match status" value="1"/>
</dbReference>
<dbReference type="InterPro" id="IPR001789">
    <property type="entry name" value="Sig_transdc_resp-reg_receiver"/>
</dbReference>
<dbReference type="Pfam" id="PF00072">
    <property type="entry name" value="Response_reg"/>
    <property type="match status" value="1"/>
</dbReference>
<gene>
    <name evidence="6" type="ORF">A4R43_19470</name>
</gene>
<dbReference type="PANTHER" id="PTHR45566:SF2">
    <property type="entry name" value="NARL SUBFAMILY"/>
    <property type="match status" value="1"/>
</dbReference>
<dbReference type="KEGG" id="aab:A4R43_19470"/>
<dbReference type="PROSITE" id="PS50110">
    <property type="entry name" value="RESPONSE_REGULATORY"/>
    <property type="match status" value="1"/>
</dbReference>
<dbReference type="SUPFAM" id="SSF52172">
    <property type="entry name" value="CheY-like"/>
    <property type="match status" value="1"/>
</dbReference>
<organism evidence="6 7">
    <name type="scientific">Amycolatopsis albispora</name>
    <dbReference type="NCBI Taxonomy" id="1804986"/>
    <lineage>
        <taxon>Bacteria</taxon>
        <taxon>Bacillati</taxon>
        <taxon>Actinomycetota</taxon>
        <taxon>Actinomycetes</taxon>
        <taxon>Pseudonocardiales</taxon>
        <taxon>Pseudonocardiaceae</taxon>
        <taxon>Amycolatopsis</taxon>
    </lineage>
</organism>
<dbReference type="Gene3D" id="3.40.50.2300">
    <property type="match status" value="1"/>
</dbReference>
<reference evidence="6 7" key="1">
    <citation type="submission" date="2016-04" db="EMBL/GenBank/DDBJ databases">
        <title>Complete genome sequence and analysis of deep-sea sediment isolate, Amycolatopsis sp. WP1.</title>
        <authorList>
            <person name="Wang H."/>
            <person name="Chen S."/>
            <person name="Wu Q."/>
        </authorList>
    </citation>
    <scope>NUCLEOTIDE SEQUENCE [LARGE SCALE GENOMIC DNA]</scope>
    <source>
        <strain evidence="6 7">WP1</strain>
    </source>
</reference>
<dbReference type="GO" id="GO:0006355">
    <property type="term" value="P:regulation of DNA-templated transcription"/>
    <property type="evidence" value="ECO:0007669"/>
    <property type="project" value="InterPro"/>
</dbReference>
<feature type="modified residue" description="4-aspartylphosphate" evidence="3">
    <location>
        <position position="53"/>
    </location>
</feature>
<dbReference type="SUPFAM" id="SSF46894">
    <property type="entry name" value="C-terminal effector domain of the bipartite response regulators"/>
    <property type="match status" value="1"/>
</dbReference>
<dbReference type="PANTHER" id="PTHR45566">
    <property type="entry name" value="HTH-TYPE TRANSCRIPTIONAL REGULATOR YHJB-RELATED"/>
    <property type="match status" value="1"/>
</dbReference>
<feature type="domain" description="HTH luxR-type" evidence="4">
    <location>
        <begin position="141"/>
        <end position="206"/>
    </location>
</feature>
<dbReference type="OrthoDB" id="2878275at2"/>
<accession>A0A344L8Q5</accession>
<evidence type="ECO:0000256" key="3">
    <source>
        <dbReference type="PROSITE-ProRule" id="PRU00169"/>
    </source>
</evidence>
<protein>
    <recommendedName>
        <fullName evidence="8">DNA-binding response regulator</fullName>
    </recommendedName>
</protein>
<name>A0A344L8Q5_9PSEU</name>
<evidence type="ECO:0008006" key="8">
    <source>
        <dbReference type="Google" id="ProtNLM"/>
    </source>
</evidence>
<dbReference type="GO" id="GO:0000160">
    <property type="term" value="P:phosphorelay signal transduction system"/>
    <property type="evidence" value="ECO:0007669"/>
    <property type="project" value="InterPro"/>
</dbReference>
<evidence type="ECO:0000256" key="2">
    <source>
        <dbReference type="ARBA" id="ARBA00023125"/>
    </source>
</evidence>
<evidence type="ECO:0000313" key="7">
    <source>
        <dbReference type="Proteomes" id="UP000250434"/>
    </source>
</evidence>
<dbReference type="InterPro" id="IPR016032">
    <property type="entry name" value="Sig_transdc_resp-reg_C-effctor"/>
</dbReference>
<proteinExistence type="predicted"/>
<keyword evidence="2" id="KW-0238">DNA-binding</keyword>
<evidence type="ECO:0000256" key="1">
    <source>
        <dbReference type="ARBA" id="ARBA00022553"/>
    </source>
</evidence>
<dbReference type="SMART" id="SM00448">
    <property type="entry name" value="REC"/>
    <property type="match status" value="1"/>
</dbReference>
<dbReference type="CDD" id="cd06170">
    <property type="entry name" value="LuxR_C_like"/>
    <property type="match status" value="1"/>
</dbReference>
<dbReference type="EMBL" id="CP015163">
    <property type="protein sequence ID" value="AXB44429.1"/>
    <property type="molecule type" value="Genomic_DNA"/>
</dbReference>
<dbReference type="InterPro" id="IPR051015">
    <property type="entry name" value="EvgA-like"/>
</dbReference>
<feature type="domain" description="Response regulatory" evidence="5">
    <location>
        <begin position="4"/>
        <end position="118"/>
    </location>
</feature>
<dbReference type="RefSeq" id="WP_113693670.1">
    <property type="nucleotide sequence ID" value="NZ_CP015163.1"/>
</dbReference>
<dbReference type="AlphaFoldDB" id="A0A344L8Q5"/>
<dbReference type="Proteomes" id="UP000250434">
    <property type="component" value="Chromosome"/>
</dbReference>